<dbReference type="Proteomes" id="UP000693981">
    <property type="component" value="Unassembled WGS sequence"/>
</dbReference>
<sequence>MADEDKQLLADVDEFGFVATQDAAQDALALEDIDAQQLLADTDEFLQSLNATTETAYKIKETTDQQPLTKQEHAKFLAGQRRDAYRQRVKNERATLKQQDAELSRELAQLQKIKLEKPTVISSRNDSVGLTAWKAVALRQYESRLEAEALKKQLLAAVNNQAVMIRDLEKVLKKRVREVANAVQLMPDTTEKKARFGEKEAVLYKTYFENLDSLYARLDEVFKDVGTTPTPGGILSGEPTRKMDGETEYFETIGVGRVPFNYQRTCAGVWELLSVPHRVDGRRVCDGLPDPENSLAIQFCSPIRGENGDEFKLWSNLVARRYVEESRMVVVWKCLCEPDGNFPGYNSDETGWSIVHAPSSSLNDVTTTLVQACTRLVPMYFQNGKAKEEETMDQFVKLVVETNQEDNKEIGRMMERLILDDAIATSCTDDLDQHGNLTSTVI</sequence>
<proteinExistence type="predicted"/>
<gene>
    <name evidence="2" type="ORF">PHYBOEH_007977</name>
</gene>
<protein>
    <recommendedName>
        <fullName evidence="4">M96 mating-specific protein family</fullName>
    </recommendedName>
</protein>
<reference evidence="2" key="1">
    <citation type="submission" date="2021-02" db="EMBL/GenBank/DDBJ databases">
        <authorList>
            <person name="Palmer J.M."/>
        </authorList>
    </citation>
    <scope>NUCLEOTIDE SEQUENCE</scope>
    <source>
        <strain evidence="2">SCRP23</strain>
    </source>
</reference>
<name>A0A8T1W4I4_9STRA</name>
<keyword evidence="3" id="KW-1185">Reference proteome</keyword>
<dbReference type="AlphaFoldDB" id="A0A8T1W4I4"/>
<accession>A0A8T1W4I4</accession>
<organism evidence="2 3">
    <name type="scientific">Phytophthora boehmeriae</name>
    <dbReference type="NCBI Taxonomy" id="109152"/>
    <lineage>
        <taxon>Eukaryota</taxon>
        <taxon>Sar</taxon>
        <taxon>Stramenopiles</taxon>
        <taxon>Oomycota</taxon>
        <taxon>Peronosporomycetes</taxon>
        <taxon>Peronosporales</taxon>
        <taxon>Peronosporaceae</taxon>
        <taxon>Phytophthora</taxon>
    </lineage>
</organism>
<comment type="caution">
    <text evidence="2">The sequence shown here is derived from an EMBL/GenBank/DDBJ whole genome shotgun (WGS) entry which is preliminary data.</text>
</comment>
<feature type="coiled-coil region" evidence="1">
    <location>
        <begin position="82"/>
        <end position="116"/>
    </location>
</feature>
<evidence type="ECO:0000313" key="3">
    <source>
        <dbReference type="Proteomes" id="UP000693981"/>
    </source>
</evidence>
<evidence type="ECO:0008006" key="4">
    <source>
        <dbReference type="Google" id="ProtNLM"/>
    </source>
</evidence>
<evidence type="ECO:0000256" key="1">
    <source>
        <dbReference type="SAM" id="Coils"/>
    </source>
</evidence>
<evidence type="ECO:0000313" key="2">
    <source>
        <dbReference type="EMBL" id="KAG7388221.1"/>
    </source>
</evidence>
<dbReference type="EMBL" id="JAGDFL010000450">
    <property type="protein sequence ID" value="KAG7388221.1"/>
    <property type="molecule type" value="Genomic_DNA"/>
</dbReference>
<keyword evidence="1" id="KW-0175">Coiled coil</keyword>
<dbReference type="OrthoDB" id="121947at2759"/>